<dbReference type="Proteomes" id="UP001432322">
    <property type="component" value="Unassembled WGS sequence"/>
</dbReference>
<reference evidence="5" key="1">
    <citation type="submission" date="2023-10" db="EMBL/GenBank/DDBJ databases">
        <title>Genome assembly of Pristionchus species.</title>
        <authorList>
            <person name="Yoshida K."/>
            <person name="Sommer R.J."/>
        </authorList>
    </citation>
    <scope>NUCLEOTIDE SEQUENCE</scope>
    <source>
        <strain evidence="5">RS5133</strain>
    </source>
</reference>
<evidence type="ECO:0000313" key="5">
    <source>
        <dbReference type="EMBL" id="GMT11263.1"/>
    </source>
</evidence>
<keyword evidence="1" id="KW-0677">Repeat</keyword>
<dbReference type="Pfam" id="PF00013">
    <property type="entry name" value="KH_1"/>
    <property type="match status" value="3"/>
</dbReference>
<dbReference type="GO" id="GO:0003723">
    <property type="term" value="F:RNA binding"/>
    <property type="evidence" value="ECO:0007669"/>
    <property type="project" value="UniProtKB-UniRule"/>
</dbReference>
<organism evidence="5 6">
    <name type="scientific">Pristionchus fissidentatus</name>
    <dbReference type="NCBI Taxonomy" id="1538716"/>
    <lineage>
        <taxon>Eukaryota</taxon>
        <taxon>Metazoa</taxon>
        <taxon>Ecdysozoa</taxon>
        <taxon>Nematoda</taxon>
        <taxon>Chromadorea</taxon>
        <taxon>Rhabditida</taxon>
        <taxon>Rhabditina</taxon>
        <taxon>Diplogasteromorpha</taxon>
        <taxon>Diplogasteroidea</taxon>
        <taxon>Neodiplogasteridae</taxon>
        <taxon>Pristionchus</taxon>
    </lineage>
</organism>
<feature type="compositionally biased region" description="Gly residues" evidence="3">
    <location>
        <begin position="250"/>
        <end position="285"/>
    </location>
</feature>
<dbReference type="SUPFAM" id="SSF54791">
    <property type="entry name" value="Eukaryotic type KH-domain (KH-domain type I)"/>
    <property type="match status" value="3"/>
</dbReference>
<dbReference type="PANTHER" id="PTHR10288">
    <property type="entry name" value="KH DOMAIN CONTAINING RNA BINDING PROTEIN"/>
    <property type="match status" value="1"/>
</dbReference>
<dbReference type="Gene3D" id="3.30.1370.10">
    <property type="entry name" value="K Homology domain, type 1"/>
    <property type="match status" value="3"/>
</dbReference>
<dbReference type="AlphaFoldDB" id="A0AAV5UYM3"/>
<accession>A0AAV5UYM3</accession>
<feature type="region of interest" description="Disordered" evidence="3">
    <location>
        <begin position="5"/>
        <end position="25"/>
    </location>
</feature>
<dbReference type="PROSITE" id="PS50084">
    <property type="entry name" value="KH_TYPE_1"/>
    <property type="match status" value="3"/>
</dbReference>
<dbReference type="InterPro" id="IPR004087">
    <property type="entry name" value="KH_dom"/>
</dbReference>
<proteinExistence type="predicted"/>
<feature type="region of interest" description="Disordered" evidence="3">
    <location>
        <begin position="231"/>
        <end position="294"/>
    </location>
</feature>
<sequence>VFFQLSMTDDKFSPDHKTDDLDDSNPLATIQAAAGIKRAQESAGGPASKRAHIDGDDSVQVKVLIPTAAVGALIGKGGETMRNLKNESNCRVQMSKNQEVYHGTNERICMVKGKITSAMMVMEAIAEKIRDKVDPNAPGDSFDHKGVPRNKEMKLLMPNTSAGMVIGKSGASIKEIREATNCQIQVFPKAGTPEAKTSIERVITVAHDDMPMLMKAVQKVLEKVAADPQHANTTDKEFGGANDPVFGSGRNEGGRGGYDSGSAGYGHSNGGGGWSQGGGGGGSSGGSSSFRYNPMQGVGNNELLSFLDSLQSTLRTSGFNEASVAEVMQAMQVLAKYNIMGLGLGLGVAAMAQMRQGESGASVGVSSYGGGGDQSFNAGNESMRVPGEGADAGGFALSVMAEKKRESGLIEYEVPDTIIGAVLGPKAKTLNEIQSHTGCKVMVHKRMTTDCSEGHRLITLQGDDDSITAGREMIERVINEEQARRTAGGAPHARQQQLLQQ</sequence>
<comment type="caution">
    <text evidence="5">The sequence shown here is derived from an EMBL/GenBank/DDBJ whole genome shotgun (WGS) entry which is preliminary data.</text>
</comment>
<feature type="domain" description="K Homology" evidence="4">
    <location>
        <begin position="57"/>
        <end position="130"/>
    </location>
</feature>
<feature type="domain" description="K Homology" evidence="4">
    <location>
        <begin position="406"/>
        <end position="479"/>
    </location>
</feature>
<gene>
    <name evidence="5" type="ORF">PFISCL1PPCAC_2560</name>
</gene>
<evidence type="ECO:0000256" key="2">
    <source>
        <dbReference type="PROSITE-ProRule" id="PRU00117"/>
    </source>
</evidence>
<name>A0AAV5UYM3_9BILA</name>
<dbReference type="SMART" id="SM00322">
    <property type="entry name" value="KH"/>
    <property type="match status" value="3"/>
</dbReference>
<feature type="compositionally biased region" description="Basic and acidic residues" evidence="3">
    <location>
        <begin position="8"/>
        <end position="19"/>
    </location>
</feature>
<evidence type="ECO:0000256" key="3">
    <source>
        <dbReference type="SAM" id="MobiDB-lite"/>
    </source>
</evidence>
<keyword evidence="6" id="KW-1185">Reference proteome</keyword>
<evidence type="ECO:0000259" key="4">
    <source>
        <dbReference type="SMART" id="SM00322"/>
    </source>
</evidence>
<protein>
    <recommendedName>
        <fullName evidence="4">K Homology domain-containing protein</fullName>
    </recommendedName>
</protein>
<keyword evidence="2" id="KW-0694">RNA-binding</keyword>
<feature type="domain" description="K Homology" evidence="4">
    <location>
        <begin position="149"/>
        <end position="229"/>
    </location>
</feature>
<evidence type="ECO:0000313" key="6">
    <source>
        <dbReference type="Proteomes" id="UP001432322"/>
    </source>
</evidence>
<dbReference type="InterPro" id="IPR036612">
    <property type="entry name" value="KH_dom_type_1_sf"/>
</dbReference>
<feature type="non-terminal residue" evidence="5">
    <location>
        <position position="1"/>
    </location>
</feature>
<dbReference type="InterPro" id="IPR004088">
    <property type="entry name" value="KH_dom_type_1"/>
</dbReference>
<evidence type="ECO:0000256" key="1">
    <source>
        <dbReference type="ARBA" id="ARBA00022737"/>
    </source>
</evidence>
<dbReference type="EMBL" id="BTSY01000001">
    <property type="protein sequence ID" value="GMT11263.1"/>
    <property type="molecule type" value="Genomic_DNA"/>
</dbReference>